<keyword evidence="8" id="KW-1185">Reference proteome</keyword>
<dbReference type="PIRSF" id="PIRSF005052">
    <property type="entry name" value="P-loopkin"/>
    <property type="match status" value="1"/>
</dbReference>
<evidence type="ECO:0000313" key="8">
    <source>
        <dbReference type="Proteomes" id="UP000002366"/>
    </source>
</evidence>
<dbReference type="InterPro" id="IPR053930">
    <property type="entry name" value="RapZ-like_N"/>
</dbReference>
<dbReference type="NCBIfam" id="NF003828">
    <property type="entry name" value="PRK05416.1"/>
    <property type="match status" value="1"/>
</dbReference>
<evidence type="ECO:0000256" key="3">
    <source>
        <dbReference type="ARBA" id="ARBA00023134"/>
    </source>
</evidence>
<dbReference type="InterPro" id="IPR053931">
    <property type="entry name" value="RapZ_C"/>
</dbReference>
<dbReference type="InterPro" id="IPR027417">
    <property type="entry name" value="P-loop_NTPase"/>
</dbReference>
<proteinExistence type="inferred from homology"/>
<dbReference type="STRING" id="572547.Amico_0831"/>
<protein>
    <submittedName>
        <fullName evidence="7">Uncharacterized protein</fullName>
    </submittedName>
</protein>
<dbReference type="eggNOG" id="COG1660">
    <property type="taxonomic scope" value="Bacteria"/>
</dbReference>
<evidence type="ECO:0000256" key="1">
    <source>
        <dbReference type="ARBA" id="ARBA00022741"/>
    </source>
</evidence>
<dbReference type="HOGENOM" id="CLU_059558_0_0_0"/>
<reference evidence="7 8" key="1">
    <citation type="journal article" date="2010" name="Stand. Genomic Sci.">
        <title>Complete genome sequence of Aminobacterium colombiense type strain (ALA-1).</title>
        <authorList>
            <person name="Chertkov O."/>
            <person name="Sikorski J."/>
            <person name="Brambilla E."/>
            <person name="Lapidus A."/>
            <person name="Copeland A."/>
            <person name="Glavina Del Rio T."/>
            <person name="Nolan M."/>
            <person name="Lucas S."/>
            <person name="Tice H."/>
            <person name="Cheng J.F."/>
            <person name="Han C."/>
            <person name="Detter J.C."/>
            <person name="Bruce D."/>
            <person name="Tapia R."/>
            <person name="Goodwin L."/>
            <person name="Pitluck S."/>
            <person name="Liolios K."/>
            <person name="Ivanova N."/>
            <person name="Mavromatis K."/>
            <person name="Ovchinnikova G."/>
            <person name="Pati A."/>
            <person name="Chen A."/>
            <person name="Palaniappan K."/>
            <person name="Land M."/>
            <person name="Hauser L."/>
            <person name="Chang Y.J."/>
            <person name="Jeffries C.D."/>
            <person name="Spring S."/>
            <person name="Rohde M."/>
            <person name="Goker M."/>
            <person name="Bristow J."/>
            <person name="Eisen J.A."/>
            <person name="Markowitz V."/>
            <person name="Hugenholtz P."/>
            <person name="Kyrpides N.C."/>
            <person name="Klenk H.P."/>
        </authorList>
    </citation>
    <scope>NUCLEOTIDE SEQUENCE [LARGE SCALE GENOMIC DNA]</scope>
    <source>
        <strain evidence="8">DSM 12261 / ALA-1</strain>
    </source>
</reference>
<name>D5EEI2_AMICL</name>
<keyword evidence="3 4" id="KW-0342">GTP-binding</keyword>
<feature type="domain" description="RapZ-like N-terminal" evidence="5">
    <location>
        <begin position="12"/>
        <end position="163"/>
    </location>
</feature>
<dbReference type="Pfam" id="PF03668">
    <property type="entry name" value="RapZ-like_N"/>
    <property type="match status" value="1"/>
</dbReference>
<dbReference type="KEGG" id="aco:Amico_0831"/>
<dbReference type="HAMAP" id="MF_00636">
    <property type="entry name" value="RapZ_like"/>
    <property type="match status" value="1"/>
</dbReference>
<dbReference type="AlphaFoldDB" id="D5EEI2"/>
<feature type="binding site" evidence="4">
    <location>
        <begin position="68"/>
        <end position="71"/>
    </location>
    <ligand>
        <name>GTP</name>
        <dbReference type="ChEBI" id="CHEBI:37565"/>
    </ligand>
</feature>
<dbReference type="Gene3D" id="3.40.50.300">
    <property type="entry name" value="P-loop containing nucleotide triphosphate hydrolases"/>
    <property type="match status" value="1"/>
</dbReference>
<dbReference type="Proteomes" id="UP000002366">
    <property type="component" value="Chromosome"/>
</dbReference>
<dbReference type="InterPro" id="IPR005337">
    <property type="entry name" value="RapZ-like"/>
</dbReference>
<sequence>MDIKNNRVRRCLIITGMSGAGKSTVLNILEDQGLFAVDNIPPALLPQLLELLSQHRAAVQEGLAAVVDVRGGRLLNDLFSVVDSLKGTIPLVQVLFLDSSDESLVRRFETTRRRHPLGDHIPVLEGIQKERALLAPVREYADVVLDTSGLSIRGLKDRLIAEFIRTEATASVVFSSFGFKYGIPQDSDFMLDVRFLVNPHYVPLLSHLTGKDPDVQSYISTPEETRLFLARCYEFLDFLIPVYLSSGKSPFHIAVGCTGGQHRSVAVVEWLSEYYSKKGVRCVVRHRDIERGQVGE</sequence>
<dbReference type="Pfam" id="PF22740">
    <property type="entry name" value="PapZ_C"/>
    <property type="match status" value="1"/>
</dbReference>
<evidence type="ECO:0000259" key="5">
    <source>
        <dbReference type="Pfam" id="PF03668"/>
    </source>
</evidence>
<dbReference type="GO" id="GO:0005524">
    <property type="term" value="F:ATP binding"/>
    <property type="evidence" value="ECO:0007669"/>
    <property type="project" value="UniProtKB-UniRule"/>
</dbReference>
<dbReference type="EMBL" id="CP001997">
    <property type="protein sequence ID" value="ADE56964.1"/>
    <property type="molecule type" value="Genomic_DNA"/>
</dbReference>
<dbReference type="SUPFAM" id="SSF52540">
    <property type="entry name" value="P-loop containing nucleoside triphosphate hydrolases"/>
    <property type="match status" value="1"/>
</dbReference>
<dbReference type="PANTHER" id="PTHR30448:SF0">
    <property type="entry name" value="RNASE ADAPTER PROTEIN RAPZ"/>
    <property type="match status" value="1"/>
</dbReference>
<keyword evidence="1 4" id="KW-0547">Nucleotide-binding</keyword>
<evidence type="ECO:0000256" key="4">
    <source>
        <dbReference type="HAMAP-Rule" id="MF_00636"/>
    </source>
</evidence>
<feature type="binding site" evidence="4">
    <location>
        <begin position="16"/>
        <end position="23"/>
    </location>
    <ligand>
        <name>ATP</name>
        <dbReference type="ChEBI" id="CHEBI:30616"/>
    </ligand>
</feature>
<evidence type="ECO:0000259" key="6">
    <source>
        <dbReference type="Pfam" id="PF22740"/>
    </source>
</evidence>
<dbReference type="RefSeq" id="WP_013048230.1">
    <property type="nucleotide sequence ID" value="NC_014011.1"/>
</dbReference>
<evidence type="ECO:0000313" key="7">
    <source>
        <dbReference type="EMBL" id="ADE56964.1"/>
    </source>
</evidence>
<accession>D5EEI2</accession>
<gene>
    <name evidence="7" type="ordered locus">Amico_0831</name>
</gene>
<organism evidence="7 8">
    <name type="scientific">Aminobacterium colombiense (strain DSM 12261 / ALA-1)</name>
    <dbReference type="NCBI Taxonomy" id="572547"/>
    <lineage>
        <taxon>Bacteria</taxon>
        <taxon>Thermotogati</taxon>
        <taxon>Synergistota</taxon>
        <taxon>Synergistia</taxon>
        <taxon>Synergistales</taxon>
        <taxon>Aminobacteriaceae</taxon>
        <taxon>Aminobacterium</taxon>
    </lineage>
</organism>
<evidence type="ECO:0000256" key="2">
    <source>
        <dbReference type="ARBA" id="ARBA00022840"/>
    </source>
</evidence>
<keyword evidence="2 4" id="KW-0067">ATP-binding</keyword>
<dbReference type="GO" id="GO:0005525">
    <property type="term" value="F:GTP binding"/>
    <property type="evidence" value="ECO:0007669"/>
    <property type="project" value="UniProtKB-UniRule"/>
</dbReference>
<dbReference type="PANTHER" id="PTHR30448">
    <property type="entry name" value="RNASE ADAPTER PROTEIN RAPZ"/>
    <property type="match status" value="1"/>
</dbReference>
<feature type="domain" description="RapZ C-terminal" evidence="6">
    <location>
        <begin position="171"/>
        <end position="290"/>
    </location>
</feature>